<feature type="compositionally biased region" description="Acidic residues" evidence="1">
    <location>
        <begin position="177"/>
        <end position="196"/>
    </location>
</feature>
<dbReference type="RefSeq" id="WP_380585615.1">
    <property type="nucleotide sequence ID" value="NZ_JBHSQJ010000084.1"/>
</dbReference>
<feature type="region of interest" description="Disordered" evidence="1">
    <location>
        <begin position="228"/>
        <end position="283"/>
    </location>
</feature>
<organism evidence="3 4">
    <name type="scientific">Streptacidiphilus monticola</name>
    <dbReference type="NCBI Taxonomy" id="2161674"/>
    <lineage>
        <taxon>Bacteria</taxon>
        <taxon>Bacillati</taxon>
        <taxon>Actinomycetota</taxon>
        <taxon>Actinomycetes</taxon>
        <taxon>Kitasatosporales</taxon>
        <taxon>Streptomycetaceae</taxon>
        <taxon>Streptacidiphilus</taxon>
    </lineage>
</organism>
<evidence type="ECO:0000256" key="2">
    <source>
        <dbReference type="SAM" id="Phobius"/>
    </source>
</evidence>
<sequence length="310" mass="33024">MEHSVLVPLSPGALRESLGRPELLARCLQGFTPERTAPEGTLLAGRLKLRVGGATITYRGEVRALDDPDELFFQLTGRQSVGDGGVVGTLRLRLEEDGPVSTVVRADAGFTGEGRIAELDGKAVDQAARRLLDRFFTALSEDPEAITAVPELPLPLGDDEDAQLLELTELPDLLAGADDDPDGQADDEVDDGSDEDGEVRADALAELADGSEDDIDYLIEIEEPVGESGRRSIVGRSAEEVDHAPPRGRYAPALPPRSTRSRASALWDAPARRLGEPPLPPSARSRAPWLVGGVALVGGAVVLARALRRR</sequence>
<evidence type="ECO:0000313" key="4">
    <source>
        <dbReference type="Proteomes" id="UP001596174"/>
    </source>
</evidence>
<dbReference type="Proteomes" id="UP001596174">
    <property type="component" value="Unassembled WGS sequence"/>
</dbReference>
<feature type="transmembrane region" description="Helical" evidence="2">
    <location>
        <begin position="287"/>
        <end position="307"/>
    </location>
</feature>
<dbReference type="Pfam" id="PF06240">
    <property type="entry name" value="COXG"/>
    <property type="match status" value="1"/>
</dbReference>
<name>A0ABW1G644_9ACTN</name>
<protein>
    <submittedName>
        <fullName evidence="3">CoxG family protein</fullName>
    </submittedName>
</protein>
<evidence type="ECO:0000256" key="1">
    <source>
        <dbReference type="SAM" id="MobiDB-lite"/>
    </source>
</evidence>
<gene>
    <name evidence="3" type="ORF">ACFP3V_20805</name>
</gene>
<keyword evidence="4" id="KW-1185">Reference proteome</keyword>
<dbReference type="PANTHER" id="PTHR38588:SF1">
    <property type="entry name" value="BLL0334 PROTEIN"/>
    <property type="match status" value="1"/>
</dbReference>
<dbReference type="Gene3D" id="3.30.530.20">
    <property type="match status" value="1"/>
</dbReference>
<dbReference type="InterPro" id="IPR010419">
    <property type="entry name" value="CO_DH_gsu"/>
</dbReference>
<dbReference type="SUPFAM" id="SSF55961">
    <property type="entry name" value="Bet v1-like"/>
    <property type="match status" value="1"/>
</dbReference>
<dbReference type="PANTHER" id="PTHR38588">
    <property type="entry name" value="BLL0334 PROTEIN"/>
    <property type="match status" value="1"/>
</dbReference>
<proteinExistence type="predicted"/>
<dbReference type="InterPro" id="IPR023393">
    <property type="entry name" value="START-like_dom_sf"/>
</dbReference>
<dbReference type="EMBL" id="JBHSQJ010000084">
    <property type="protein sequence ID" value="MFC5909642.1"/>
    <property type="molecule type" value="Genomic_DNA"/>
</dbReference>
<comment type="caution">
    <text evidence="3">The sequence shown here is derived from an EMBL/GenBank/DDBJ whole genome shotgun (WGS) entry which is preliminary data.</text>
</comment>
<feature type="region of interest" description="Disordered" evidence="1">
    <location>
        <begin position="174"/>
        <end position="196"/>
    </location>
</feature>
<keyword evidence="2" id="KW-0812">Transmembrane</keyword>
<keyword evidence="2" id="KW-1133">Transmembrane helix</keyword>
<accession>A0ABW1G644</accession>
<reference evidence="4" key="1">
    <citation type="journal article" date="2019" name="Int. J. Syst. Evol. Microbiol.">
        <title>The Global Catalogue of Microorganisms (GCM) 10K type strain sequencing project: providing services to taxonomists for standard genome sequencing and annotation.</title>
        <authorList>
            <consortium name="The Broad Institute Genomics Platform"/>
            <consortium name="The Broad Institute Genome Sequencing Center for Infectious Disease"/>
            <person name="Wu L."/>
            <person name="Ma J."/>
        </authorList>
    </citation>
    <scope>NUCLEOTIDE SEQUENCE [LARGE SCALE GENOMIC DNA]</scope>
    <source>
        <strain evidence="4">JCM 4816</strain>
    </source>
</reference>
<evidence type="ECO:0000313" key="3">
    <source>
        <dbReference type="EMBL" id="MFC5909642.1"/>
    </source>
</evidence>
<keyword evidence="2" id="KW-0472">Membrane</keyword>